<organism evidence="2 3">
    <name type="scientific">Streptosporangium pseudovulgare</name>
    <dbReference type="NCBI Taxonomy" id="35765"/>
    <lineage>
        <taxon>Bacteria</taxon>
        <taxon>Bacillati</taxon>
        <taxon>Actinomycetota</taxon>
        <taxon>Actinomycetes</taxon>
        <taxon>Streptosporangiales</taxon>
        <taxon>Streptosporangiaceae</taxon>
        <taxon>Streptosporangium</taxon>
    </lineage>
</organism>
<dbReference type="EMBL" id="BMQJ01000005">
    <property type="protein sequence ID" value="GGP94997.1"/>
    <property type="molecule type" value="Genomic_DNA"/>
</dbReference>
<evidence type="ECO:0000313" key="2">
    <source>
        <dbReference type="EMBL" id="GGP94997.1"/>
    </source>
</evidence>
<protein>
    <submittedName>
        <fullName evidence="2">Uncharacterized protein</fullName>
    </submittedName>
</protein>
<keyword evidence="1" id="KW-0472">Membrane</keyword>
<feature type="transmembrane region" description="Helical" evidence="1">
    <location>
        <begin position="20"/>
        <end position="37"/>
    </location>
</feature>
<proteinExistence type="predicted"/>
<dbReference type="Proteomes" id="UP000611554">
    <property type="component" value="Unassembled WGS sequence"/>
</dbReference>
<keyword evidence="3" id="KW-1185">Reference proteome</keyword>
<accession>A0ABQ2QUW6</accession>
<gene>
    <name evidence="2" type="ORF">GCM10010140_26150</name>
</gene>
<evidence type="ECO:0000313" key="3">
    <source>
        <dbReference type="Proteomes" id="UP000611554"/>
    </source>
</evidence>
<evidence type="ECO:0000256" key="1">
    <source>
        <dbReference type="SAM" id="Phobius"/>
    </source>
</evidence>
<sequence length="68" mass="7585">MRPEMERPRRRRAHRTDWMALLSGMIFIVTGVVLIGRPSVEPLIMLPAVLAGLGLAGLVAILARLIRR</sequence>
<keyword evidence="1" id="KW-0812">Transmembrane</keyword>
<dbReference type="RefSeq" id="WP_189246730.1">
    <property type="nucleotide sequence ID" value="NZ_BMQJ01000005.1"/>
</dbReference>
<comment type="caution">
    <text evidence="2">The sequence shown here is derived from an EMBL/GenBank/DDBJ whole genome shotgun (WGS) entry which is preliminary data.</text>
</comment>
<reference evidence="3" key="1">
    <citation type="journal article" date="2019" name="Int. J. Syst. Evol. Microbiol.">
        <title>The Global Catalogue of Microorganisms (GCM) 10K type strain sequencing project: providing services to taxonomists for standard genome sequencing and annotation.</title>
        <authorList>
            <consortium name="The Broad Institute Genomics Platform"/>
            <consortium name="The Broad Institute Genome Sequencing Center for Infectious Disease"/>
            <person name="Wu L."/>
            <person name="Ma J."/>
        </authorList>
    </citation>
    <scope>NUCLEOTIDE SEQUENCE [LARGE SCALE GENOMIC DNA]</scope>
    <source>
        <strain evidence="3">JCM 3115</strain>
    </source>
</reference>
<keyword evidence="1" id="KW-1133">Transmembrane helix</keyword>
<name>A0ABQ2QUW6_9ACTN</name>
<feature type="transmembrane region" description="Helical" evidence="1">
    <location>
        <begin position="43"/>
        <end position="66"/>
    </location>
</feature>